<keyword evidence="2" id="KW-1185">Reference proteome</keyword>
<evidence type="ECO:0000313" key="1">
    <source>
        <dbReference type="EMBL" id="KAG9225982.1"/>
    </source>
</evidence>
<evidence type="ECO:0000313" key="2">
    <source>
        <dbReference type="Proteomes" id="UP000824881"/>
    </source>
</evidence>
<accession>A0ACB7J5X3</accession>
<sequence length="472" mass="51331">MGQPAQVTVRPPQLKPSSKKRTRLWLLLIPLLCFLFISTPRLRLVGLGEETQHSSPASPEPAFPDLPRHCAAIPPISSAVFEARRNTLAKRLHQLGAAAYIAEPSSSAAYYFNVSDAHWRLSERPLLFVVTPSVSGANRGRDGMSDAGDISANVSILTPKFEATRAKLLPLSPSAYIQWAEEEDPFAVLFDALRLPSNSTVFIDGNARLFVADGLQRALPHGQVQNAPLQVVEIRERKTSEEINILKCANEATLLAIRATHKRMHIGMHESDARALVAWALAAVGLERAGCLTLFGENAALPHGSGTNRVLQKEDFALFDCTGQLHGYWSDVTRTFALPDSSIPDDHLAIWHHVHAAQSLARVATYPGALTNHPDIVARARLMLDGYGPYFTHRLGHGIGLDVHESPYLRGVPAAQATRIQTGHTFSDEPGVYIEGKVGVRLEDCMVVEQGAPYATFLTAGVGGAALSPWEP</sequence>
<comment type="caution">
    <text evidence="1">The sequence shown here is derived from an EMBL/GenBank/DDBJ whole genome shotgun (WGS) entry which is preliminary data.</text>
</comment>
<reference evidence="1 2" key="1">
    <citation type="journal article" date="2021" name="Appl. Environ. Microbiol.">
        <title>Genetic linkage and physical mapping for an oyster mushroom Pleurotus cornucopiae and QTL analysis for the trait cap color.</title>
        <authorList>
            <person name="Zhang Y."/>
            <person name="Gao W."/>
            <person name="Sonnenberg A."/>
            <person name="Chen Q."/>
            <person name="Zhang J."/>
            <person name="Huang C."/>
        </authorList>
    </citation>
    <scope>NUCLEOTIDE SEQUENCE [LARGE SCALE GENOMIC DNA]</scope>
    <source>
        <strain evidence="1">CCMSSC00406</strain>
    </source>
</reference>
<gene>
    <name evidence="1" type="ORF">CCMSSC00406_0006396</name>
</gene>
<organism evidence="1 2">
    <name type="scientific">Pleurotus cornucopiae</name>
    <name type="common">Cornucopia mushroom</name>
    <dbReference type="NCBI Taxonomy" id="5321"/>
    <lineage>
        <taxon>Eukaryota</taxon>
        <taxon>Fungi</taxon>
        <taxon>Dikarya</taxon>
        <taxon>Basidiomycota</taxon>
        <taxon>Agaricomycotina</taxon>
        <taxon>Agaricomycetes</taxon>
        <taxon>Agaricomycetidae</taxon>
        <taxon>Agaricales</taxon>
        <taxon>Pleurotineae</taxon>
        <taxon>Pleurotaceae</taxon>
        <taxon>Pleurotus</taxon>
    </lineage>
</organism>
<name>A0ACB7J5X3_PLECO</name>
<proteinExistence type="predicted"/>
<dbReference type="Proteomes" id="UP000824881">
    <property type="component" value="Unassembled WGS sequence"/>
</dbReference>
<protein>
    <submittedName>
        <fullName evidence="1">Uncharacterized protein</fullName>
    </submittedName>
</protein>
<dbReference type="EMBL" id="WQMT02000002">
    <property type="protein sequence ID" value="KAG9225982.1"/>
    <property type="molecule type" value="Genomic_DNA"/>
</dbReference>